<keyword evidence="1" id="KW-0433">Leucine-rich repeat</keyword>
<dbReference type="SUPFAM" id="SSF52058">
    <property type="entry name" value="L domain-like"/>
    <property type="match status" value="1"/>
</dbReference>
<dbReference type="Pfam" id="PF13855">
    <property type="entry name" value="LRR_8"/>
    <property type="match status" value="1"/>
</dbReference>
<proteinExistence type="predicted"/>
<evidence type="ECO:0000313" key="6">
    <source>
        <dbReference type="RefSeq" id="XP_011305455.1"/>
    </source>
</evidence>
<sequence length="418" mass="48039">MKRILLKILFLLALSESSYARRKNPDSWGHIISVNSSGALSVKAREGRANRNLDMYVDKISSIPSDAFHNLTSVTSFIIRPRPRRLDLDRIWECNPRTVDITPQSFNGLPSIEYIFIVCVYFQNALKSSEGFDFLRFLLFENNNMTAIPQEFCEDSPKLELLIVRYQRIRYLSPESFSRMNTKVLKQLLLEFNGVEYVEPRTFAKFRQLELLDLSDNNLEILRNGTFEGLDELQKLWVFNNSVNNVEPETFSNLKNLRLLDLRLNRLETLSRGMFDGLSKLERLELFGNPITTITDNSLRVTNQLSHLSLSFGEGIQIEPNAFRGFNLTFFILNADELHHLNAGVFSGCTTECLQLMSNNTINISPNLFKNLTITVGVTIFEPQVSVIDKKSWGLDENVFIKQNPPLYEFASIKGHLY</sequence>
<dbReference type="RefSeq" id="XP_011305455.1">
    <property type="nucleotide sequence ID" value="XM_011307153.1"/>
</dbReference>
<reference evidence="6" key="1">
    <citation type="submission" date="2025-08" db="UniProtKB">
        <authorList>
            <consortium name="RefSeq"/>
        </authorList>
    </citation>
    <scope>IDENTIFICATION</scope>
    <source>
        <strain evidence="6">USDA-PBARC FA_bdor</strain>
        <tissue evidence="6">Whole organism</tissue>
    </source>
</reference>
<evidence type="ECO:0000256" key="3">
    <source>
        <dbReference type="ARBA" id="ARBA00022737"/>
    </source>
</evidence>
<dbReference type="KEGG" id="fas:105267956"/>
<keyword evidence="2 4" id="KW-0732">Signal</keyword>
<dbReference type="InterPro" id="IPR026906">
    <property type="entry name" value="LRR_5"/>
</dbReference>
<name>A0A9R1T9S6_9HYME</name>
<dbReference type="AlphaFoldDB" id="A0A9R1T9S6"/>
<feature type="signal peptide" evidence="4">
    <location>
        <begin position="1"/>
        <end position="20"/>
    </location>
</feature>
<accession>A0A9R1T9S6</accession>
<dbReference type="InterPro" id="IPR001611">
    <property type="entry name" value="Leu-rich_rpt"/>
</dbReference>
<dbReference type="InterPro" id="IPR050328">
    <property type="entry name" value="Dev_Immune_Receptor"/>
</dbReference>
<dbReference type="InterPro" id="IPR032675">
    <property type="entry name" value="LRR_dom_sf"/>
</dbReference>
<evidence type="ECO:0000256" key="2">
    <source>
        <dbReference type="ARBA" id="ARBA00022729"/>
    </source>
</evidence>
<protein>
    <submittedName>
        <fullName evidence="6">Leucine-rich repeat-containing protein 15-like</fullName>
    </submittedName>
</protein>
<evidence type="ECO:0000313" key="5">
    <source>
        <dbReference type="Proteomes" id="UP000694866"/>
    </source>
</evidence>
<evidence type="ECO:0000256" key="4">
    <source>
        <dbReference type="SAM" id="SignalP"/>
    </source>
</evidence>
<evidence type="ECO:0000256" key="1">
    <source>
        <dbReference type="ARBA" id="ARBA00022614"/>
    </source>
</evidence>
<gene>
    <name evidence="6" type="primary">LOC105267956</name>
</gene>
<dbReference type="GeneID" id="105267956"/>
<organism evidence="5 6">
    <name type="scientific">Fopius arisanus</name>
    <dbReference type="NCBI Taxonomy" id="64838"/>
    <lineage>
        <taxon>Eukaryota</taxon>
        <taxon>Metazoa</taxon>
        <taxon>Ecdysozoa</taxon>
        <taxon>Arthropoda</taxon>
        <taxon>Hexapoda</taxon>
        <taxon>Insecta</taxon>
        <taxon>Pterygota</taxon>
        <taxon>Neoptera</taxon>
        <taxon>Endopterygota</taxon>
        <taxon>Hymenoptera</taxon>
        <taxon>Apocrita</taxon>
        <taxon>Ichneumonoidea</taxon>
        <taxon>Braconidae</taxon>
        <taxon>Opiinae</taxon>
        <taxon>Fopius</taxon>
    </lineage>
</organism>
<dbReference type="PANTHER" id="PTHR24373:SF398">
    <property type="entry name" value="LEUCINE-RICH REPEAT-CONTAINING G-PROTEIN COUPLED RECEPTOR 6"/>
    <property type="match status" value="1"/>
</dbReference>
<dbReference type="Gene3D" id="3.80.10.10">
    <property type="entry name" value="Ribonuclease Inhibitor"/>
    <property type="match status" value="2"/>
</dbReference>
<keyword evidence="5" id="KW-1185">Reference proteome</keyword>
<dbReference type="GO" id="GO:0005615">
    <property type="term" value="C:extracellular space"/>
    <property type="evidence" value="ECO:0007669"/>
    <property type="project" value="TreeGrafter"/>
</dbReference>
<dbReference type="GO" id="GO:0031012">
    <property type="term" value="C:extracellular matrix"/>
    <property type="evidence" value="ECO:0007669"/>
    <property type="project" value="TreeGrafter"/>
</dbReference>
<dbReference type="SMART" id="SM00369">
    <property type="entry name" value="LRR_TYP"/>
    <property type="match status" value="5"/>
</dbReference>
<dbReference type="Proteomes" id="UP000694866">
    <property type="component" value="Unplaced"/>
</dbReference>
<dbReference type="InterPro" id="IPR003591">
    <property type="entry name" value="Leu-rich_rpt_typical-subtyp"/>
</dbReference>
<keyword evidence="3" id="KW-0677">Repeat</keyword>
<dbReference type="Pfam" id="PF13306">
    <property type="entry name" value="LRR_5"/>
    <property type="match status" value="1"/>
</dbReference>
<dbReference type="PANTHER" id="PTHR24373">
    <property type="entry name" value="SLIT RELATED LEUCINE-RICH REPEAT NEURONAL PROTEIN"/>
    <property type="match status" value="1"/>
</dbReference>
<feature type="chain" id="PRO_5040399742" evidence="4">
    <location>
        <begin position="21"/>
        <end position="418"/>
    </location>
</feature>
<dbReference type="OrthoDB" id="6363818at2759"/>